<dbReference type="RefSeq" id="WP_148068065.1">
    <property type="nucleotide sequence ID" value="NZ_VRZA01000003.1"/>
</dbReference>
<evidence type="ECO:0000313" key="7">
    <source>
        <dbReference type="EMBL" id="TXS93721.1"/>
    </source>
</evidence>
<dbReference type="Pfam" id="PF01739">
    <property type="entry name" value="CheR"/>
    <property type="match status" value="1"/>
</dbReference>
<dbReference type="InterPro" id="IPR036804">
    <property type="entry name" value="CheR_N_sf"/>
</dbReference>
<evidence type="ECO:0000256" key="1">
    <source>
        <dbReference type="ARBA" id="ARBA00001541"/>
    </source>
</evidence>
<proteinExistence type="predicted"/>
<dbReference type="InterPro" id="IPR000780">
    <property type="entry name" value="CheR_MeTrfase"/>
</dbReference>
<dbReference type="Gene3D" id="3.40.50.150">
    <property type="entry name" value="Vaccinia Virus protein VP39"/>
    <property type="match status" value="1"/>
</dbReference>
<evidence type="ECO:0000256" key="2">
    <source>
        <dbReference type="ARBA" id="ARBA00012534"/>
    </source>
</evidence>
<accession>A0A5C9A310</accession>
<gene>
    <name evidence="7" type="ORF">FV139_08755</name>
</gene>
<protein>
    <recommendedName>
        <fullName evidence="2">protein-glutamate O-methyltransferase</fullName>
        <ecNumber evidence="2">2.1.1.80</ecNumber>
    </recommendedName>
</protein>
<dbReference type="InterPro" id="IPR029063">
    <property type="entry name" value="SAM-dependent_MTases_sf"/>
</dbReference>
<name>A0A5C9A310_9GAMM</name>
<sequence>MSLSARQLSPHLNGRQFQLLMQQLQRRAGIRIESPLGVIEACIGERMQALGLCDCDEYLALIDDSISARAEWLALVDLLTVKETRFFRQPAALEAVGEYVDAWLQREDTGNGFSFWSAGCSAGQELYSIAMVVEQRLHAREPWLEWHGIGTDISFGAVTEAQQGRYREGAIARIPAPYRRGYTHRVSDQWWAIDDAIRARCHFFHSNLLHVNDAPFADFNVIVCQNVLIYFERDVQLWIIDQLVDRLRDGGLLVLGAGEDLGWKHPCMQRATWPGVTAYKKTGGVSGD</sequence>
<keyword evidence="4 7" id="KW-0808">Transferase</keyword>
<reference evidence="7 8" key="1">
    <citation type="submission" date="2019-08" db="EMBL/GenBank/DDBJ databases">
        <title>Parahaliea maris sp. nov., isolated from the surface seawater.</title>
        <authorList>
            <person name="Liu Y."/>
        </authorList>
    </citation>
    <scope>NUCLEOTIDE SEQUENCE [LARGE SCALE GENOMIC DNA]</scope>
    <source>
        <strain evidence="7 8">HSLHS9</strain>
    </source>
</reference>
<dbReference type="PANTHER" id="PTHR24422:SF19">
    <property type="entry name" value="CHEMOTAXIS PROTEIN METHYLTRANSFERASE"/>
    <property type="match status" value="1"/>
</dbReference>
<dbReference type="PROSITE" id="PS50123">
    <property type="entry name" value="CHER"/>
    <property type="match status" value="1"/>
</dbReference>
<keyword evidence="3 7" id="KW-0489">Methyltransferase</keyword>
<dbReference type="SMART" id="SM00138">
    <property type="entry name" value="MeTrc"/>
    <property type="match status" value="1"/>
</dbReference>
<dbReference type="InterPro" id="IPR050903">
    <property type="entry name" value="Bact_Chemotaxis_MeTrfase"/>
</dbReference>
<keyword evidence="5" id="KW-0949">S-adenosyl-L-methionine</keyword>
<dbReference type="PANTHER" id="PTHR24422">
    <property type="entry name" value="CHEMOTAXIS PROTEIN METHYLTRANSFERASE"/>
    <property type="match status" value="1"/>
</dbReference>
<dbReference type="CDD" id="cd02440">
    <property type="entry name" value="AdoMet_MTases"/>
    <property type="match status" value="1"/>
</dbReference>
<dbReference type="GO" id="GO:0008983">
    <property type="term" value="F:protein-glutamate O-methyltransferase activity"/>
    <property type="evidence" value="ECO:0007669"/>
    <property type="project" value="UniProtKB-EC"/>
</dbReference>
<comment type="catalytic activity">
    <reaction evidence="1">
        <text>L-glutamyl-[protein] + S-adenosyl-L-methionine = [protein]-L-glutamate 5-O-methyl ester + S-adenosyl-L-homocysteine</text>
        <dbReference type="Rhea" id="RHEA:24452"/>
        <dbReference type="Rhea" id="RHEA-COMP:10208"/>
        <dbReference type="Rhea" id="RHEA-COMP:10311"/>
        <dbReference type="ChEBI" id="CHEBI:29973"/>
        <dbReference type="ChEBI" id="CHEBI:57856"/>
        <dbReference type="ChEBI" id="CHEBI:59789"/>
        <dbReference type="ChEBI" id="CHEBI:82795"/>
        <dbReference type="EC" id="2.1.1.80"/>
    </reaction>
</comment>
<dbReference type="SUPFAM" id="SSF47757">
    <property type="entry name" value="Chemotaxis receptor methyltransferase CheR, N-terminal domain"/>
    <property type="match status" value="1"/>
</dbReference>
<evidence type="ECO:0000256" key="4">
    <source>
        <dbReference type="ARBA" id="ARBA00022679"/>
    </source>
</evidence>
<keyword evidence="8" id="KW-1185">Reference proteome</keyword>
<evidence type="ECO:0000313" key="8">
    <source>
        <dbReference type="Proteomes" id="UP000321039"/>
    </source>
</evidence>
<comment type="caution">
    <text evidence="7">The sequence shown here is derived from an EMBL/GenBank/DDBJ whole genome shotgun (WGS) entry which is preliminary data.</text>
</comment>
<evidence type="ECO:0000256" key="5">
    <source>
        <dbReference type="ARBA" id="ARBA00022691"/>
    </source>
</evidence>
<dbReference type="PRINTS" id="PR00996">
    <property type="entry name" value="CHERMTFRASE"/>
</dbReference>
<evidence type="ECO:0000259" key="6">
    <source>
        <dbReference type="PROSITE" id="PS50123"/>
    </source>
</evidence>
<dbReference type="EC" id="2.1.1.80" evidence="2"/>
<dbReference type="GO" id="GO:0032259">
    <property type="term" value="P:methylation"/>
    <property type="evidence" value="ECO:0007669"/>
    <property type="project" value="UniProtKB-KW"/>
</dbReference>
<dbReference type="AlphaFoldDB" id="A0A5C9A310"/>
<dbReference type="Proteomes" id="UP000321039">
    <property type="component" value="Unassembled WGS sequence"/>
</dbReference>
<dbReference type="Gene3D" id="1.10.155.10">
    <property type="entry name" value="Chemotaxis receptor methyltransferase CheR, N-terminal domain"/>
    <property type="match status" value="1"/>
</dbReference>
<dbReference type="EMBL" id="VRZA01000003">
    <property type="protein sequence ID" value="TXS93721.1"/>
    <property type="molecule type" value="Genomic_DNA"/>
</dbReference>
<evidence type="ECO:0000256" key="3">
    <source>
        <dbReference type="ARBA" id="ARBA00022603"/>
    </source>
</evidence>
<organism evidence="7 8">
    <name type="scientific">Parahaliea maris</name>
    <dbReference type="NCBI Taxonomy" id="2716870"/>
    <lineage>
        <taxon>Bacteria</taxon>
        <taxon>Pseudomonadati</taxon>
        <taxon>Pseudomonadota</taxon>
        <taxon>Gammaproteobacteria</taxon>
        <taxon>Cellvibrionales</taxon>
        <taxon>Halieaceae</taxon>
        <taxon>Parahaliea</taxon>
    </lineage>
</organism>
<dbReference type="SUPFAM" id="SSF53335">
    <property type="entry name" value="S-adenosyl-L-methionine-dependent methyltransferases"/>
    <property type="match status" value="1"/>
</dbReference>
<dbReference type="InterPro" id="IPR022642">
    <property type="entry name" value="CheR_C"/>
</dbReference>
<feature type="domain" description="CheR-type methyltransferase" evidence="6">
    <location>
        <begin position="5"/>
        <end position="261"/>
    </location>
</feature>